<gene>
    <name evidence="4" type="primary">wcaJ_1</name>
    <name evidence="4" type="ORF">Poly59_08030</name>
</gene>
<sequence length="229" mass="26410">MSTVSANDFATIRYDRFARRFANLVRSAFSYDRLKRLTDVVIASTVIVILSPMFVIVALLIKFTDFGPILFVQTRIGQDGVPFSCLKFRSMRVNADELKAKLLSESHHKDGRTFKMRKDPRITSIGRIIRKFSIDEMPQLWNVVRGEMSLVGPRPSCPQEVAIYHREDWQRLQVKPGLTCIWQVRGRGDIPFEQQVQMDLEYVEERSLWLDFKLLVLTVPAVVLAKGAY</sequence>
<protein>
    <submittedName>
        <fullName evidence="4">UDP-glucose:undecaprenyl-phosphate glucose-1-phosphate transferase</fullName>
        <ecNumber evidence="4">2.7.8.31</ecNumber>
    </submittedName>
</protein>
<dbReference type="AlphaFoldDB" id="A0A5C6FC69"/>
<keyword evidence="2" id="KW-1133">Transmembrane helix</keyword>
<evidence type="ECO:0000313" key="5">
    <source>
        <dbReference type="Proteomes" id="UP000317977"/>
    </source>
</evidence>
<accession>A0A5C6FC69</accession>
<dbReference type="PANTHER" id="PTHR30576">
    <property type="entry name" value="COLANIC BIOSYNTHESIS UDP-GLUCOSE LIPID CARRIER TRANSFERASE"/>
    <property type="match status" value="1"/>
</dbReference>
<dbReference type="InterPro" id="IPR003362">
    <property type="entry name" value="Bact_transf"/>
</dbReference>
<dbReference type="GO" id="GO:0089702">
    <property type="term" value="F:undecaprenyl-phosphate glucose phosphotransferase activity"/>
    <property type="evidence" value="ECO:0007669"/>
    <property type="project" value="UniProtKB-EC"/>
</dbReference>
<evidence type="ECO:0000256" key="1">
    <source>
        <dbReference type="ARBA" id="ARBA00006464"/>
    </source>
</evidence>
<comment type="similarity">
    <text evidence="1">Belongs to the bacterial sugar transferase family.</text>
</comment>
<dbReference type="EC" id="2.7.8.31" evidence="4"/>
<keyword evidence="5" id="KW-1185">Reference proteome</keyword>
<dbReference type="RefSeq" id="WP_146532709.1">
    <property type="nucleotide sequence ID" value="NZ_SJPX01000001.1"/>
</dbReference>
<reference evidence="4 5" key="1">
    <citation type="submission" date="2019-02" db="EMBL/GenBank/DDBJ databases">
        <title>Deep-cultivation of Planctomycetes and their phenomic and genomic characterization uncovers novel biology.</title>
        <authorList>
            <person name="Wiegand S."/>
            <person name="Jogler M."/>
            <person name="Boedeker C."/>
            <person name="Pinto D."/>
            <person name="Vollmers J."/>
            <person name="Rivas-Marin E."/>
            <person name="Kohn T."/>
            <person name="Peeters S.H."/>
            <person name="Heuer A."/>
            <person name="Rast P."/>
            <person name="Oberbeckmann S."/>
            <person name="Bunk B."/>
            <person name="Jeske O."/>
            <person name="Meyerdierks A."/>
            <person name="Storesund J.E."/>
            <person name="Kallscheuer N."/>
            <person name="Luecker S."/>
            <person name="Lage O.M."/>
            <person name="Pohl T."/>
            <person name="Merkel B.J."/>
            <person name="Hornburger P."/>
            <person name="Mueller R.-W."/>
            <person name="Bruemmer F."/>
            <person name="Labrenz M."/>
            <person name="Spormann A.M."/>
            <person name="Op Den Camp H."/>
            <person name="Overmann J."/>
            <person name="Amann R."/>
            <person name="Jetten M.S.M."/>
            <person name="Mascher T."/>
            <person name="Medema M.H."/>
            <person name="Devos D.P."/>
            <person name="Kaster A.-K."/>
            <person name="Ovreas L."/>
            <person name="Rohde M."/>
            <person name="Galperin M.Y."/>
            <person name="Jogler C."/>
        </authorList>
    </citation>
    <scope>NUCLEOTIDE SEQUENCE [LARGE SCALE GENOMIC DNA]</scope>
    <source>
        <strain evidence="4 5">Poly59</strain>
    </source>
</reference>
<keyword evidence="2" id="KW-0472">Membrane</keyword>
<proteinExistence type="inferred from homology"/>
<dbReference type="Pfam" id="PF02397">
    <property type="entry name" value="Bac_transf"/>
    <property type="match status" value="1"/>
</dbReference>
<dbReference type="EMBL" id="SJPX01000001">
    <property type="protein sequence ID" value="TWU57894.1"/>
    <property type="molecule type" value="Genomic_DNA"/>
</dbReference>
<organism evidence="4 5">
    <name type="scientific">Rubripirellula reticaptiva</name>
    <dbReference type="NCBI Taxonomy" id="2528013"/>
    <lineage>
        <taxon>Bacteria</taxon>
        <taxon>Pseudomonadati</taxon>
        <taxon>Planctomycetota</taxon>
        <taxon>Planctomycetia</taxon>
        <taxon>Pirellulales</taxon>
        <taxon>Pirellulaceae</taxon>
        <taxon>Rubripirellula</taxon>
    </lineage>
</organism>
<comment type="caution">
    <text evidence="4">The sequence shown here is derived from an EMBL/GenBank/DDBJ whole genome shotgun (WGS) entry which is preliminary data.</text>
</comment>
<feature type="transmembrane region" description="Helical" evidence="2">
    <location>
        <begin position="40"/>
        <end position="61"/>
    </location>
</feature>
<keyword evidence="2" id="KW-0812">Transmembrane</keyword>
<dbReference type="PANTHER" id="PTHR30576:SF10">
    <property type="entry name" value="SLL5057 PROTEIN"/>
    <property type="match status" value="1"/>
</dbReference>
<dbReference type="Proteomes" id="UP000317977">
    <property type="component" value="Unassembled WGS sequence"/>
</dbReference>
<dbReference type="OrthoDB" id="9766874at2"/>
<feature type="domain" description="Bacterial sugar transferase" evidence="3">
    <location>
        <begin position="35"/>
        <end position="223"/>
    </location>
</feature>
<keyword evidence="4" id="KW-0808">Transferase</keyword>
<evidence type="ECO:0000313" key="4">
    <source>
        <dbReference type="EMBL" id="TWU57894.1"/>
    </source>
</evidence>
<name>A0A5C6FC69_9BACT</name>
<evidence type="ECO:0000256" key="2">
    <source>
        <dbReference type="SAM" id="Phobius"/>
    </source>
</evidence>
<evidence type="ECO:0000259" key="3">
    <source>
        <dbReference type="Pfam" id="PF02397"/>
    </source>
</evidence>